<evidence type="ECO:0000313" key="1">
    <source>
        <dbReference type="EMBL" id="KAJ0171392.1"/>
    </source>
</evidence>
<protein>
    <submittedName>
        <fullName evidence="1">Uncharacterized protein</fullName>
    </submittedName>
</protein>
<evidence type="ECO:0000313" key="2">
    <source>
        <dbReference type="Proteomes" id="UP000824533"/>
    </source>
</evidence>
<name>A0ACC1CIJ4_9NEOP</name>
<dbReference type="Proteomes" id="UP000824533">
    <property type="component" value="Linkage Group LG24"/>
</dbReference>
<keyword evidence="2" id="KW-1185">Reference proteome</keyword>
<proteinExistence type="predicted"/>
<organism evidence="1 2">
    <name type="scientific">Dendrolimus kikuchii</name>
    <dbReference type="NCBI Taxonomy" id="765133"/>
    <lineage>
        <taxon>Eukaryota</taxon>
        <taxon>Metazoa</taxon>
        <taxon>Ecdysozoa</taxon>
        <taxon>Arthropoda</taxon>
        <taxon>Hexapoda</taxon>
        <taxon>Insecta</taxon>
        <taxon>Pterygota</taxon>
        <taxon>Neoptera</taxon>
        <taxon>Endopterygota</taxon>
        <taxon>Lepidoptera</taxon>
        <taxon>Glossata</taxon>
        <taxon>Ditrysia</taxon>
        <taxon>Bombycoidea</taxon>
        <taxon>Lasiocampidae</taxon>
        <taxon>Dendrolimus</taxon>
    </lineage>
</organism>
<comment type="caution">
    <text evidence="1">The sequence shown here is derived from an EMBL/GenBank/DDBJ whole genome shotgun (WGS) entry which is preliminary data.</text>
</comment>
<dbReference type="EMBL" id="CM034410">
    <property type="protein sequence ID" value="KAJ0171392.1"/>
    <property type="molecule type" value="Genomic_DNA"/>
</dbReference>
<sequence length="322" mass="36774">MSKFIRKFVDSCVTCKISKSQSGRVQAELHPIPKVPIPWHTLHIDATGKLSGKNDRKEYVFVLVDAFTKYVLLHHTLHIDSRSSIQALKNSISLFGAPKRIIADHCRCFACTEFRDFCQYHCIDLHLIATGSSRANGQVERVMNTLNNMLTAVESSKEKSWQDALPEVQLALNCTINRVTKSTPLELLIGKVARPLELIFCNDDEPKIDIDVLRDQAVVNMNKSSQYDKTRFDSTKAKVQNYVVGDFVLLQNEERNQCKLDPKFKGPFRIMEVLEGDRYVLKAINSKRTYKYAHDRLRKMPLTEIPDEASDIETSKPDNETN</sequence>
<accession>A0ACC1CIJ4</accession>
<gene>
    <name evidence="1" type="ORF">K1T71_012942</name>
</gene>
<reference evidence="1 2" key="1">
    <citation type="journal article" date="2021" name="Front. Genet.">
        <title>Chromosome-Level Genome Assembly Reveals Significant Gene Expansion in the Toll and IMD Signaling Pathways of Dendrolimus kikuchii.</title>
        <authorList>
            <person name="Zhou J."/>
            <person name="Wu P."/>
            <person name="Xiong Z."/>
            <person name="Liu N."/>
            <person name="Zhao N."/>
            <person name="Ji M."/>
            <person name="Qiu Y."/>
            <person name="Yang B."/>
        </authorList>
    </citation>
    <scope>NUCLEOTIDE SEQUENCE [LARGE SCALE GENOMIC DNA]</scope>
    <source>
        <strain evidence="1">Ann1</strain>
    </source>
</reference>